<feature type="transmembrane region" description="Helical" evidence="1">
    <location>
        <begin position="280"/>
        <end position="296"/>
    </location>
</feature>
<feature type="transmembrane region" description="Helical" evidence="1">
    <location>
        <begin position="144"/>
        <end position="169"/>
    </location>
</feature>
<dbReference type="KEGG" id="mcaa:R3L15_04985"/>
<dbReference type="RefSeq" id="WP_338733604.1">
    <property type="nucleotide sequence ID" value="NZ_CP136924.1"/>
</dbReference>
<sequence>MNTLQIDKINLGLIVISFTLACLLPFELFLVSYAVLGPLHYLTETNWIADKNYFVPNTLWKYVVLVSAIIYTTPYLFSLTIFRELLNDSTLTFLTITIRQYTNGVLFFVLVSAVLSLVISSYKAFMYSFILVLIISFFTHTSPTYGLIFGILLPTIIHVFVFTVLFMVYGLKKATNWIGVLNVVLMFLLPLSLWFINTDVFHYEFSQTIKNNYLQNNFHVLNAHLAKLLGAYDELKFFFYEKVDLKIQIFIAFAYLYHYLNWFSKTTVIGWHKKLTKKKSVIILGVWLLVLASYLYDYRVGIICSVFLSVIHVMFEFPLNVITVKTLVKK</sequence>
<evidence type="ECO:0000256" key="1">
    <source>
        <dbReference type="SAM" id="Phobius"/>
    </source>
</evidence>
<feature type="transmembrane region" description="Helical" evidence="1">
    <location>
        <begin position="243"/>
        <end position="260"/>
    </location>
</feature>
<feature type="transmembrane region" description="Helical" evidence="1">
    <location>
        <begin position="176"/>
        <end position="196"/>
    </location>
</feature>
<organism evidence="2 4">
    <name type="scientific">Mangrovimonas cancribranchiae</name>
    <dbReference type="NCBI Taxonomy" id="3080055"/>
    <lineage>
        <taxon>Bacteria</taxon>
        <taxon>Pseudomonadati</taxon>
        <taxon>Bacteroidota</taxon>
        <taxon>Flavobacteriia</taxon>
        <taxon>Flavobacteriales</taxon>
        <taxon>Flavobacteriaceae</taxon>
        <taxon>Mangrovimonas</taxon>
    </lineage>
</organism>
<keyword evidence="1" id="KW-1133">Transmembrane helix</keyword>
<gene>
    <name evidence="3" type="ORF">R3L15_04985</name>
    <name evidence="2" type="ORF">R3L16_02415</name>
</gene>
<proteinExistence type="predicted"/>
<protein>
    <recommendedName>
        <fullName evidence="5">Beta-carotene 15,15'-monooxygenase</fullName>
    </recommendedName>
</protein>
<reference evidence="2 4" key="1">
    <citation type="submission" date="2023-10" db="EMBL/GenBank/DDBJ databases">
        <title>Culture-based analysis of two novel bacteria associated with mangrove crab gills.</title>
        <authorList>
            <person name="Yang X."/>
            <person name="Garuglieri E."/>
            <person name="Van Goethem M.W."/>
            <person name="Fusi M."/>
            <person name="Marasco R."/>
            <person name="Daffonchio D.G."/>
        </authorList>
    </citation>
    <scope>NUCLEOTIDE SEQUENCE [LARGE SCALE GENOMIC DNA]</scope>
    <source>
        <strain evidence="3">UG2-1</strain>
        <strain evidence="2">UG2-2</strain>
        <strain evidence="4">UG2_2</strain>
    </source>
</reference>
<keyword evidence="1" id="KW-0812">Transmembrane</keyword>
<dbReference type="EMBL" id="CP136924">
    <property type="protein sequence ID" value="WXA03346.1"/>
    <property type="molecule type" value="Genomic_DNA"/>
</dbReference>
<evidence type="ECO:0000313" key="4">
    <source>
        <dbReference type="Proteomes" id="UP001368318"/>
    </source>
</evidence>
<accession>A0AAU6P076</accession>
<evidence type="ECO:0008006" key="5">
    <source>
        <dbReference type="Google" id="ProtNLM"/>
    </source>
</evidence>
<feature type="transmembrane region" description="Helical" evidence="1">
    <location>
        <begin position="302"/>
        <end position="322"/>
    </location>
</feature>
<name>A0AAU6P076_9FLAO</name>
<feature type="transmembrane region" description="Helical" evidence="1">
    <location>
        <begin position="59"/>
        <end position="82"/>
    </location>
</feature>
<dbReference type="AlphaFoldDB" id="A0AAU6P076"/>
<dbReference type="EMBL" id="CP136925">
    <property type="protein sequence ID" value="WXA14232.1"/>
    <property type="molecule type" value="Genomic_DNA"/>
</dbReference>
<keyword evidence="4" id="KW-1185">Reference proteome</keyword>
<keyword evidence="1" id="KW-0472">Membrane</keyword>
<feature type="transmembrane region" description="Helical" evidence="1">
    <location>
        <begin position="105"/>
        <end position="138"/>
    </location>
</feature>
<evidence type="ECO:0000313" key="3">
    <source>
        <dbReference type="EMBL" id="WXA14232.1"/>
    </source>
</evidence>
<feature type="transmembrane region" description="Helical" evidence="1">
    <location>
        <begin position="12"/>
        <end position="39"/>
    </location>
</feature>
<dbReference type="Proteomes" id="UP001368318">
    <property type="component" value="Chromosome"/>
</dbReference>
<evidence type="ECO:0000313" key="2">
    <source>
        <dbReference type="EMBL" id="WXA03346.1"/>
    </source>
</evidence>